<organism evidence="4 5">
    <name type="scientific">Phocaeicola coprocola CAG:162</name>
    <dbReference type="NCBI Taxonomy" id="1263040"/>
    <lineage>
        <taxon>Bacteria</taxon>
        <taxon>Pseudomonadati</taxon>
        <taxon>Bacteroidota</taxon>
        <taxon>Bacteroidia</taxon>
        <taxon>Bacteroidales</taxon>
        <taxon>Bacteroidaceae</taxon>
        <taxon>Phocaeicola</taxon>
    </lineage>
</organism>
<evidence type="ECO:0000313" key="5">
    <source>
        <dbReference type="Proteomes" id="UP000018362"/>
    </source>
</evidence>
<keyword evidence="2" id="KW-0812">Transmembrane</keyword>
<dbReference type="PANTHER" id="PTHR30203">
    <property type="entry name" value="OUTER MEMBRANE CATION EFFLUX PROTEIN"/>
    <property type="match status" value="1"/>
</dbReference>
<name>R6CDG8_9BACT</name>
<dbReference type="SUPFAM" id="SSF56954">
    <property type="entry name" value="Outer membrane efflux proteins (OEP)"/>
    <property type="match status" value="1"/>
</dbReference>
<dbReference type="Gene3D" id="2.20.200.10">
    <property type="entry name" value="Outer membrane efflux proteins (OEP)"/>
    <property type="match status" value="1"/>
</dbReference>
<dbReference type="AlphaFoldDB" id="R6CDG8"/>
<reference evidence="4" key="1">
    <citation type="submission" date="2012-11" db="EMBL/GenBank/DDBJ databases">
        <title>Dependencies among metagenomic species, viruses, plasmids and units of genetic variation.</title>
        <authorList>
            <person name="Nielsen H.B."/>
            <person name="Almeida M."/>
            <person name="Juncker A.S."/>
            <person name="Rasmussen S."/>
            <person name="Li J."/>
            <person name="Sunagawa S."/>
            <person name="Plichta D."/>
            <person name="Gautier L."/>
            <person name="Le Chatelier E."/>
            <person name="Peletier E."/>
            <person name="Bonde I."/>
            <person name="Nielsen T."/>
            <person name="Manichanh C."/>
            <person name="Arumugam M."/>
            <person name="Batto J."/>
            <person name="Santos M.B.Q.D."/>
            <person name="Blom N."/>
            <person name="Borruel N."/>
            <person name="Burgdorf K.S."/>
            <person name="Boumezbeur F."/>
            <person name="Casellas F."/>
            <person name="Dore J."/>
            <person name="Guarner F."/>
            <person name="Hansen T."/>
            <person name="Hildebrand F."/>
            <person name="Kaas R.S."/>
            <person name="Kennedy S."/>
            <person name="Kristiansen K."/>
            <person name="Kultima J.R."/>
            <person name="Leonard P."/>
            <person name="Levenez F."/>
            <person name="Lund O."/>
            <person name="Moumen B."/>
            <person name="Le Paslier D."/>
            <person name="Pons N."/>
            <person name="Pedersen O."/>
            <person name="Prifti E."/>
            <person name="Qin J."/>
            <person name="Raes J."/>
            <person name="Tap J."/>
            <person name="Tims S."/>
            <person name="Ussery D.W."/>
            <person name="Yamada T."/>
            <person name="MetaHit consortium"/>
            <person name="Renault P."/>
            <person name="Sicheritz-Ponten T."/>
            <person name="Bork P."/>
            <person name="Wang J."/>
            <person name="Brunak S."/>
            <person name="Ehrlich S.D."/>
        </authorList>
    </citation>
    <scope>NUCLEOTIDE SEQUENCE [LARGE SCALE GENOMIC DNA]</scope>
</reference>
<proteinExistence type="inferred from homology"/>
<evidence type="ECO:0000256" key="2">
    <source>
        <dbReference type="RuleBase" id="RU362097"/>
    </source>
</evidence>
<evidence type="ECO:0008006" key="6">
    <source>
        <dbReference type="Google" id="ProtNLM"/>
    </source>
</evidence>
<keyword evidence="2" id="KW-0564">Palmitate</keyword>
<dbReference type="Gene3D" id="1.20.1600.10">
    <property type="entry name" value="Outer membrane efflux proteins (OEP)"/>
    <property type="match status" value="1"/>
</dbReference>
<evidence type="ECO:0000256" key="3">
    <source>
        <dbReference type="SAM" id="Coils"/>
    </source>
</evidence>
<dbReference type="GO" id="GO:0015562">
    <property type="term" value="F:efflux transmembrane transporter activity"/>
    <property type="evidence" value="ECO:0007669"/>
    <property type="project" value="InterPro"/>
</dbReference>
<keyword evidence="2" id="KW-0472">Membrane</keyword>
<evidence type="ECO:0000256" key="1">
    <source>
        <dbReference type="ARBA" id="ARBA00007613"/>
    </source>
</evidence>
<dbReference type="InterPro" id="IPR010131">
    <property type="entry name" value="MdtP/NodT-like"/>
</dbReference>
<gene>
    <name evidence="4" type="ORF">BN509_01076</name>
</gene>
<dbReference type="GO" id="GO:0005886">
    <property type="term" value="C:plasma membrane"/>
    <property type="evidence" value="ECO:0007669"/>
    <property type="project" value="UniProtKB-SubCell"/>
</dbReference>
<dbReference type="InterPro" id="IPR003423">
    <property type="entry name" value="OMP_efflux"/>
</dbReference>
<comment type="caution">
    <text evidence="4">The sequence shown here is derived from an EMBL/GenBank/DDBJ whole genome shotgun (WGS) entry which is preliminary data.</text>
</comment>
<keyword evidence="3" id="KW-0175">Coiled coil</keyword>
<dbReference type="Proteomes" id="UP000018362">
    <property type="component" value="Unassembled WGS sequence"/>
</dbReference>
<evidence type="ECO:0000313" key="4">
    <source>
        <dbReference type="EMBL" id="CDA73670.1"/>
    </source>
</evidence>
<accession>R6CDG8</accession>
<dbReference type="EMBL" id="CBCJ010000254">
    <property type="protein sequence ID" value="CDA73670.1"/>
    <property type="molecule type" value="Genomic_DNA"/>
</dbReference>
<dbReference type="Pfam" id="PF02321">
    <property type="entry name" value="OEP"/>
    <property type="match status" value="2"/>
</dbReference>
<comment type="subcellular location">
    <subcellularLocation>
        <location evidence="2">Cell membrane</location>
        <topology evidence="2">Lipid-anchor</topology>
    </subcellularLocation>
</comment>
<dbReference type="PROSITE" id="PS51257">
    <property type="entry name" value="PROKAR_LIPOPROTEIN"/>
    <property type="match status" value="1"/>
</dbReference>
<protein>
    <recommendedName>
        <fullName evidence="6">Efflux transporter outer membrane factor lipoprotein NodT family</fullName>
    </recommendedName>
</protein>
<sequence>MYTRKVIIFGITLFLSSCGIYTKYQPQTSVPDNLYGEEAVGSDTTNMGCIHWRDFFTDPYLQDLIEKGLKQNTDVRTAELRVEEAKASLLSAKLAFLPSFALSPQGGVNTVESQVSRTYTLPVTASWEIDIFGKLRNSKRQAKAAYAQSEDYKQAVYSSLVANIANTYYTLLMLDEQLEISKTTAETWKETVASTQALMEAGQADEAAVSQMKATCYEVENSVIDLEEQINQVENTLSLLLAETPHEIPRGKLAEQSFNHSLSLGVPIQLLANRPDVRVAEHELEQAFYVTNQANSAFYPSITLSGSAGWTNSIGGLITNPGKFVTSALASLTEPLFNKGTLIARRRIAKAQQEEALLAFKQKLLDAGTEVNDALVSYQTSKKKKDNYQHQIASLEKAFNSTSLLMQYGNTTYLEVLTAHQTLLSARLSQTANCFKEIQSMINLYQALGGGQDL</sequence>
<keyword evidence="2" id="KW-0449">Lipoprotein</keyword>
<dbReference type="PANTHER" id="PTHR30203:SF33">
    <property type="entry name" value="BLR4455 PROTEIN"/>
    <property type="match status" value="1"/>
</dbReference>
<comment type="similarity">
    <text evidence="1 2">Belongs to the outer membrane factor (OMF) (TC 1.B.17) family.</text>
</comment>
<feature type="coiled-coil region" evidence="3">
    <location>
        <begin position="216"/>
        <end position="243"/>
    </location>
</feature>
<dbReference type="NCBIfam" id="TIGR01845">
    <property type="entry name" value="outer_NodT"/>
    <property type="match status" value="1"/>
</dbReference>
<keyword evidence="2" id="KW-1134">Transmembrane beta strand</keyword>
<dbReference type="RefSeq" id="WP_022125488.1">
    <property type="nucleotide sequence ID" value="NZ_FR880930.1"/>
</dbReference>